<sequence length="67" mass="7719">MRVTFKDGSFLEIMTSTEDKNKLTIIMCGFKGYNQLTMSSSDLSLDQVNEMIGFLTDWVEDLDEHFT</sequence>
<protein>
    <submittedName>
        <fullName evidence="1">Uncharacterized protein</fullName>
    </submittedName>
</protein>
<organism evidence="1">
    <name type="scientific">marine sediment metagenome</name>
    <dbReference type="NCBI Taxonomy" id="412755"/>
    <lineage>
        <taxon>unclassified sequences</taxon>
        <taxon>metagenomes</taxon>
        <taxon>ecological metagenomes</taxon>
    </lineage>
</organism>
<proteinExistence type="predicted"/>
<gene>
    <name evidence="1" type="ORF">LCGC14_2450960</name>
</gene>
<dbReference type="AlphaFoldDB" id="A0A0F9C3S9"/>
<evidence type="ECO:0000313" key="1">
    <source>
        <dbReference type="EMBL" id="KKL20887.1"/>
    </source>
</evidence>
<dbReference type="EMBL" id="LAZR01037930">
    <property type="protein sequence ID" value="KKL20887.1"/>
    <property type="molecule type" value="Genomic_DNA"/>
</dbReference>
<accession>A0A0F9C3S9</accession>
<comment type="caution">
    <text evidence="1">The sequence shown here is derived from an EMBL/GenBank/DDBJ whole genome shotgun (WGS) entry which is preliminary data.</text>
</comment>
<name>A0A0F9C3S9_9ZZZZ</name>
<reference evidence="1" key="1">
    <citation type="journal article" date="2015" name="Nature">
        <title>Complex archaea that bridge the gap between prokaryotes and eukaryotes.</title>
        <authorList>
            <person name="Spang A."/>
            <person name="Saw J.H."/>
            <person name="Jorgensen S.L."/>
            <person name="Zaremba-Niedzwiedzka K."/>
            <person name="Martijn J."/>
            <person name="Lind A.E."/>
            <person name="van Eijk R."/>
            <person name="Schleper C."/>
            <person name="Guy L."/>
            <person name="Ettema T.J."/>
        </authorList>
    </citation>
    <scope>NUCLEOTIDE SEQUENCE</scope>
</reference>